<organism evidence="3 4">
    <name type="scientific">Choanephora cucurbitarum</name>
    <dbReference type="NCBI Taxonomy" id="101091"/>
    <lineage>
        <taxon>Eukaryota</taxon>
        <taxon>Fungi</taxon>
        <taxon>Fungi incertae sedis</taxon>
        <taxon>Mucoromycota</taxon>
        <taxon>Mucoromycotina</taxon>
        <taxon>Mucoromycetes</taxon>
        <taxon>Mucorales</taxon>
        <taxon>Mucorineae</taxon>
        <taxon>Choanephoraceae</taxon>
        <taxon>Choanephoroideae</taxon>
        <taxon>Choanephora</taxon>
    </lineage>
</organism>
<dbReference type="STRING" id="101091.A0A1C7N1D7"/>
<dbReference type="InterPro" id="IPR010625">
    <property type="entry name" value="CHCH"/>
</dbReference>
<protein>
    <submittedName>
        <fullName evidence="3">Cytochrome oxidase assembly factor 4</fullName>
    </submittedName>
</protein>
<keyword evidence="1" id="KW-1015">Disulfide bond</keyword>
<dbReference type="Proteomes" id="UP000093000">
    <property type="component" value="Unassembled WGS sequence"/>
</dbReference>
<comment type="caution">
    <text evidence="3">The sequence shown here is derived from an EMBL/GenBank/DDBJ whole genome shotgun (WGS) entry which is preliminary data.</text>
</comment>
<accession>A0A1C7N1D7</accession>
<keyword evidence="4" id="KW-1185">Reference proteome</keyword>
<dbReference type="Pfam" id="PF06747">
    <property type="entry name" value="CHCH"/>
    <property type="match status" value="1"/>
</dbReference>
<evidence type="ECO:0000313" key="3">
    <source>
        <dbReference type="EMBL" id="OBZ82900.1"/>
    </source>
</evidence>
<evidence type="ECO:0000259" key="2">
    <source>
        <dbReference type="Pfam" id="PF06747"/>
    </source>
</evidence>
<gene>
    <name evidence="3" type="primary">COA4</name>
    <name evidence="3" type="ORF">A0J61_09051</name>
</gene>
<dbReference type="InterPro" id="IPR039870">
    <property type="entry name" value="Coa4-like"/>
</dbReference>
<dbReference type="OrthoDB" id="5586401at2759"/>
<dbReference type="EMBL" id="LUGH01000762">
    <property type="protein sequence ID" value="OBZ82900.1"/>
    <property type="molecule type" value="Genomic_DNA"/>
</dbReference>
<dbReference type="FunCoup" id="A0A1C7N1D7">
    <property type="interactions" value="21"/>
</dbReference>
<evidence type="ECO:0000256" key="1">
    <source>
        <dbReference type="ARBA" id="ARBA00023157"/>
    </source>
</evidence>
<dbReference type="PROSITE" id="PS51808">
    <property type="entry name" value="CHCH"/>
    <property type="match status" value="1"/>
</dbReference>
<dbReference type="PANTHER" id="PTHR13639:SF2">
    <property type="entry name" value="CYTOCHROME C OXIDASE ASSEMBLY FACTOR 4 HOMOLOG, MITOCHONDRIAL"/>
    <property type="match status" value="1"/>
</dbReference>
<dbReference type="PANTHER" id="PTHR13639">
    <property type="entry name" value="CYTOCHROME C OXIDASE ASSEMBLY FACTOR 4 HOMOLOG, MITOCHONDRIAL"/>
    <property type="match status" value="1"/>
</dbReference>
<name>A0A1C7N1D7_9FUNG</name>
<evidence type="ECO:0000313" key="4">
    <source>
        <dbReference type="Proteomes" id="UP000093000"/>
    </source>
</evidence>
<sequence length="77" mass="9093">MSENHITKQEEEEDPYNARIEKTGCYKENEALQLCFYDKRDWRLCQEEMKAFRACFTKNSKNAGSQELLASSKHIDI</sequence>
<reference evidence="3 4" key="1">
    <citation type="submission" date="2016-03" db="EMBL/GenBank/DDBJ databases">
        <title>Choanephora cucurbitarum.</title>
        <authorList>
            <person name="Min B."/>
            <person name="Park H."/>
            <person name="Park J.-H."/>
            <person name="Shin H.-D."/>
            <person name="Choi I.-G."/>
        </authorList>
    </citation>
    <scope>NUCLEOTIDE SEQUENCE [LARGE SCALE GENOMIC DNA]</scope>
    <source>
        <strain evidence="3 4">KUS-F28377</strain>
    </source>
</reference>
<dbReference type="GO" id="GO:0033617">
    <property type="term" value="P:mitochondrial respiratory chain complex IV assembly"/>
    <property type="evidence" value="ECO:0007669"/>
    <property type="project" value="InterPro"/>
</dbReference>
<proteinExistence type="predicted"/>
<dbReference type="InParanoid" id="A0A1C7N1D7"/>
<feature type="domain" description="CHCH" evidence="2">
    <location>
        <begin position="25"/>
        <end position="57"/>
    </location>
</feature>
<dbReference type="GO" id="GO:0005758">
    <property type="term" value="C:mitochondrial intermembrane space"/>
    <property type="evidence" value="ECO:0007669"/>
    <property type="project" value="InterPro"/>
</dbReference>
<dbReference type="AlphaFoldDB" id="A0A1C7N1D7"/>